<dbReference type="EMBL" id="GBXM01043822">
    <property type="protein sequence ID" value="JAH64755.1"/>
    <property type="molecule type" value="Transcribed_RNA"/>
</dbReference>
<reference evidence="1" key="2">
    <citation type="journal article" date="2015" name="Fish Shellfish Immunol.">
        <title>Early steps in the European eel (Anguilla anguilla)-Vibrio vulnificus interaction in the gills: Role of the RtxA13 toxin.</title>
        <authorList>
            <person name="Callol A."/>
            <person name="Pajuelo D."/>
            <person name="Ebbesson L."/>
            <person name="Teles M."/>
            <person name="MacKenzie S."/>
            <person name="Amaro C."/>
        </authorList>
    </citation>
    <scope>NUCLEOTIDE SEQUENCE</scope>
</reference>
<sequence>MIQPSQILYMHLFLIRRYQLGKRELRAKDLSPCVEL</sequence>
<accession>A0A0E9UHP0</accession>
<dbReference type="AlphaFoldDB" id="A0A0E9UHP0"/>
<evidence type="ECO:0000313" key="1">
    <source>
        <dbReference type="EMBL" id="JAH64755.1"/>
    </source>
</evidence>
<proteinExistence type="predicted"/>
<organism evidence="1">
    <name type="scientific">Anguilla anguilla</name>
    <name type="common">European freshwater eel</name>
    <name type="synonym">Muraena anguilla</name>
    <dbReference type="NCBI Taxonomy" id="7936"/>
    <lineage>
        <taxon>Eukaryota</taxon>
        <taxon>Metazoa</taxon>
        <taxon>Chordata</taxon>
        <taxon>Craniata</taxon>
        <taxon>Vertebrata</taxon>
        <taxon>Euteleostomi</taxon>
        <taxon>Actinopterygii</taxon>
        <taxon>Neopterygii</taxon>
        <taxon>Teleostei</taxon>
        <taxon>Anguilliformes</taxon>
        <taxon>Anguillidae</taxon>
        <taxon>Anguilla</taxon>
    </lineage>
</organism>
<protein>
    <submittedName>
        <fullName evidence="1">Uncharacterized protein</fullName>
    </submittedName>
</protein>
<reference evidence="1" key="1">
    <citation type="submission" date="2014-11" db="EMBL/GenBank/DDBJ databases">
        <authorList>
            <person name="Amaro Gonzalez C."/>
        </authorList>
    </citation>
    <scope>NUCLEOTIDE SEQUENCE</scope>
</reference>
<name>A0A0E9UHP0_ANGAN</name>